<dbReference type="RefSeq" id="WP_066133094.1">
    <property type="nucleotide sequence ID" value="NZ_CP014525.1"/>
</dbReference>
<dbReference type="PROSITE" id="PS51201">
    <property type="entry name" value="RCK_N"/>
    <property type="match status" value="1"/>
</dbReference>
<evidence type="ECO:0000313" key="13">
    <source>
        <dbReference type="EMBL" id="AMW34265.1"/>
    </source>
</evidence>
<accession>A0A143DC16</accession>
<evidence type="ECO:0000259" key="12">
    <source>
        <dbReference type="PROSITE" id="PS51201"/>
    </source>
</evidence>
<keyword evidence="6 11" id="KW-0812">Transmembrane</keyword>
<comment type="subcellular location">
    <subcellularLocation>
        <location evidence="1">Endomembrane system</location>
        <topology evidence="1">Multi-pass membrane protein</topology>
    </subcellularLocation>
</comment>
<dbReference type="InterPro" id="IPR004771">
    <property type="entry name" value="K/H_exchanger"/>
</dbReference>
<feature type="transmembrane region" description="Helical" evidence="11">
    <location>
        <begin position="57"/>
        <end position="76"/>
    </location>
</feature>
<feature type="domain" description="RCK N-terminal" evidence="12">
    <location>
        <begin position="407"/>
        <end position="524"/>
    </location>
</feature>
<keyword evidence="9" id="KW-0406">Ion transport</keyword>
<dbReference type="Pfam" id="PF00999">
    <property type="entry name" value="Na_H_Exchanger"/>
    <property type="match status" value="1"/>
</dbReference>
<dbReference type="PANTHER" id="PTHR46157:SF4">
    <property type="entry name" value="K(+) EFFLUX ANTIPORTER 3, CHLOROPLASTIC"/>
    <property type="match status" value="1"/>
</dbReference>
<proteinExistence type="inferred from homology"/>
<feature type="transmembrane region" description="Helical" evidence="11">
    <location>
        <begin position="360"/>
        <end position="383"/>
    </location>
</feature>
<keyword evidence="3" id="KW-0813">Transport</keyword>
<dbReference type="Gene3D" id="1.20.1530.20">
    <property type="match status" value="1"/>
</dbReference>
<dbReference type="FunFam" id="3.40.50.720:FF:000036">
    <property type="entry name" value="Glutathione-regulated potassium-efflux system protein KefB"/>
    <property type="match status" value="1"/>
</dbReference>
<feature type="transmembrane region" description="Helical" evidence="11">
    <location>
        <begin position="216"/>
        <end position="234"/>
    </location>
</feature>
<feature type="transmembrane region" description="Helical" evidence="11">
    <location>
        <begin position="88"/>
        <end position="110"/>
    </location>
</feature>
<keyword evidence="8 11" id="KW-1133">Transmembrane helix</keyword>
<keyword evidence="14" id="KW-1185">Reference proteome</keyword>
<dbReference type="GeneID" id="53316057"/>
<evidence type="ECO:0000256" key="3">
    <source>
        <dbReference type="ARBA" id="ARBA00022448"/>
    </source>
</evidence>
<dbReference type="Proteomes" id="UP000076066">
    <property type="component" value="Chromosome"/>
</dbReference>
<feature type="transmembrane region" description="Helical" evidence="11">
    <location>
        <begin position="149"/>
        <end position="171"/>
    </location>
</feature>
<gene>
    <name evidence="13" type="ORF">AY555_02680</name>
</gene>
<dbReference type="KEGG" id="hjo:AY555_02680"/>
<feature type="transmembrane region" description="Helical" evidence="11">
    <location>
        <begin position="116"/>
        <end position="137"/>
    </location>
</feature>
<dbReference type="GO" id="GO:0005886">
    <property type="term" value="C:plasma membrane"/>
    <property type="evidence" value="ECO:0007669"/>
    <property type="project" value="TreeGrafter"/>
</dbReference>
<keyword evidence="10 11" id="KW-0472">Membrane</keyword>
<dbReference type="InterPro" id="IPR036291">
    <property type="entry name" value="NAD(P)-bd_dom_sf"/>
</dbReference>
<dbReference type="GO" id="GO:0015297">
    <property type="term" value="F:antiporter activity"/>
    <property type="evidence" value="ECO:0007669"/>
    <property type="project" value="UniProtKB-KW"/>
</dbReference>
<keyword evidence="5" id="KW-0633">Potassium transport</keyword>
<reference evidence="13 14" key="1">
    <citation type="submission" date="2016-02" db="EMBL/GenBank/DDBJ databases">
        <title>Complete Genome of H5569, the type strain of the newly described species Haematospirillium jordaniae.</title>
        <authorList>
            <person name="Nicholson A.C."/>
            <person name="Humrighouse B.W."/>
            <person name="Loparov V."/>
            <person name="McQuiston J.R."/>
        </authorList>
    </citation>
    <scope>NUCLEOTIDE SEQUENCE [LARGE SCALE GENOMIC DNA]</scope>
    <source>
        <strain evidence="13 14">H5569</strain>
    </source>
</reference>
<feature type="transmembrane region" description="Helical" evidence="11">
    <location>
        <begin position="329"/>
        <end position="348"/>
    </location>
</feature>
<dbReference type="GO" id="GO:0008324">
    <property type="term" value="F:monoatomic cation transmembrane transporter activity"/>
    <property type="evidence" value="ECO:0007669"/>
    <property type="project" value="InterPro"/>
</dbReference>
<evidence type="ECO:0000256" key="1">
    <source>
        <dbReference type="ARBA" id="ARBA00004127"/>
    </source>
</evidence>
<feature type="transmembrane region" description="Helical" evidence="11">
    <location>
        <begin position="240"/>
        <end position="258"/>
    </location>
</feature>
<organism evidence="13 14">
    <name type="scientific">Haematospirillum jordaniae</name>
    <dbReference type="NCBI Taxonomy" id="1549855"/>
    <lineage>
        <taxon>Bacteria</taxon>
        <taxon>Pseudomonadati</taxon>
        <taxon>Pseudomonadota</taxon>
        <taxon>Alphaproteobacteria</taxon>
        <taxon>Rhodospirillales</taxon>
        <taxon>Novispirillaceae</taxon>
        <taxon>Haematospirillum</taxon>
    </lineage>
</organism>
<dbReference type="GO" id="GO:1902600">
    <property type="term" value="P:proton transmembrane transport"/>
    <property type="evidence" value="ECO:0007669"/>
    <property type="project" value="InterPro"/>
</dbReference>
<dbReference type="InterPro" id="IPR038770">
    <property type="entry name" value="Na+/solute_symporter_sf"/>
</dbReference>
<dbReference type="Pfam" id="PF02254">
    <property type="entry name" value="TrkA_N"/>
    <property type="match status" value="1"/>
</dbReference>
<dbReference type="GO" id="GO:0006813">
    <property type="term" value="P:potassium ion transport"/>
    <property type="evidence" value="ECO:0007669"/>
    <property type="project" value="UniProtKB-KW"/>
</dbReference>
<evidence type="ECO:0000256" key="10">
    <source>
        <dbReference type="ARBA" id="ARBA00023136"/>
    </source>
</evidence>
<keyword evidence="4" id="KW-0050">Antiport</keyword>
<evidence type="ECO:0000256" key="8">
    <source>
        <dbReference type="ARBA" id="ARBA00022989"/>
    </source>
</evidence>
<dbReference type="Gene3D" id="3.40.50.720">
    <property type="entry name" value="NAD(P)-binding Rossmann-like Domain"/>
    <property type="match status" value="1"/>
</dbReference>
<dbReference type="AlphaFoldDB" id="A0A143DC16"/>
<feature type="transmembrane region" description="Helical" evidence="11">
    <location>
        <begin position="297"/>
        <end position="317"/>
    </location>
</feature>
<dbReference type="SUPFAM" id="SSF51735">
    <property type="entry name" value="NAD(P)-binding Rossmann-fold domains"/>
    <property type="match status" value="1"/>
</dbReference>
<name>A0A143DC16_9PROT</name>
<dbReference type="PANTHER" id="PTHR46157">
    <property type="entry name" value="K(+) EFFLUX ANTIPORTER 3, CHLOROPLASTIC"/>
    <property type="match status" value="1"/>
</dbReference>
<keyword evidence="7" id="KW-0630">Potassium</keyword>
<dbReference type="NCBIfam" id="TIGR00932">
    <property type="entry name" value="2a37"/>
    <property type="match status" value="1"/>
</dbReference>
<evidence type="ECO:0000256" key="7">
    <source>
        <dbReference type="ARBA" id="ARBA00022958"/>
    </source>
</evidence>
<dbReference type="GO" id="GO:0012505">
    <property type="term" value="C:endomembrane system"/>
    <property type="evidence" value="ECO:0007669"/>
    <property type="project" value="UniProtKB-SubCell"/>
</dbReference>
<sequence length="576" mass="60877">MTADANQLTELLALLAAAAVCVPLARRLRLGSILGYLAAGAIIGPWGLGLISSVQDIQRPAEFGVAFLLFIVGIEMKLSRLWLMRRQVFGLGGAQVTLTAAILGSCAWALGAPAAMSVIAGLGLSLSSTAMGLQTLSERGELATAYGRSGFAVLLLQDLMVPVLFALVPILSIHNVALTASLGLAIMQGAAILIGVTLAGRFLLRPFLHIVARSHSAEVFTATILLIVLGIGWLTEHAGMSMAMGAFLAGLLLADSEFRHQIEADITPFRGLLLGLFFMGVGMAIDFGLLAQSWLQIAGLVLGLLTIKTGILVPLARLAGLSWSNAVRVGLLLSQGGEFAFVLLGFAQNQGAIASGLTDLLILVVSLSMATTPALAAAGHHLARMMERNTNKSHHHTSVAIPPEEDSGHVILAGFGRVGRIVASLLDAAGQTYIAFDHNLDTVILGRSKGYPIFFGDASRPEVMRAAHADKAALVILTMDDPLSTARALASIHHMYPRLPIHCRARDHEQSCDLTQAGATCAVPETLEASLQLGRSSLTNLGLTGEQVESILEQFRSDNYAILQKTLEERHSAKNI</sequence>
<dbReference type="OrthoDB" id="9781411at2"/>
<evidence type="ECO:0000256" key="2">
    <source>
        <dbReference type="ARBA" id="ARBA00005551"/>
    </source>
</evidence>
<protein>
    <recommendedName>
        <fullName evidence="12">RCK N-terminal domain-containing protein</fullName>
    </recommendedName>
</protein>
<evidence type="ECO:0000256" key="11">
    <source>
        <dbReference type="SAM" id="Phobius"/>
    </source>
</evidence>
<dbReference type="STRING" id="1549855.AY555_02680"/>
<comment type="similarity">
    <text evidence="2">Belongs to the monovalent cation:proton antiporter 2 (CPA2) transporter (TC 2.A.37) family.</text>
</comment>
<dbReference type="InterPro" id="IPR003148">
    <property type="entry name" value="RCK_N"/>
</dbReference>
<feature type="transmembrane region" description="Helical" evidence="11">
    <location>
        <begin position="270"/>
        <end position="291"/>
    </location>
</feature>
<feature type="transmembrane region" description="Helical" evidence="11">
    <location>
        <begin position="177"/>
        <end position="204"/>
    </location>
</feature>
<evidence type="ECO:0000256" key="6">
    <source>
        <dbReference type="ARBA" id="ARBA00022692"/>
    </source>
</evidence>
<evidence type="ECO:0000256" key="5">
    <source>
        <dbReference type="ARBA" id="ARBA00022538"/>
    </source>
</evidence>
<dbReference type="InterPro" id="IPR006153">
    <property type="entry name" value="Cation/H_exchanger_TM"/>
</dbReference>
<feature type="transmembrane region" description="Helical" evidence="11">
    <location>
        <begin position="33"/>
        <end position="51"/>
    </location>
</feature>
<evidence type="ECO:0000256" key="4">
    <source>
        <dbReference type="ARBA" id="ARBA00022449"/>
    </source>
</evidence>
<evidence type="ECO:0000256" key="9">
    <source>
        <dbReference type="ARBA" id="ARBA00023065"/>
    </source>
</evidence>
<dbReference type="EMBL" id="CP014525">
    <property type="protein sequence ID" value="AMW34265.1"/>
    <property type="molecule type" value="Genomic_DNA"/>
</dbReference>
<evidence type="ECO:0000313" key="14">
    <source>
        <dbReference type="Proteomes" id="UP000076066"/>
    </source>
</evidence>